<dbReference type="InterPro" id="IPR003891">
    <property type="entry name" value="Initiation_fac_eIF4g_MI"/>
</dbReference>
<protein>
    <submittedName>
        <fullName evidence="5">MA3 domain protein</fullName>
    </submittedName>
</protein>
<dbReference type="EMBL" id="KE124804">
    <property type="protein sequence ID" value="EPB78875.1"/>
    <property type="molecule type" value="Genomic_DNA"/>
</dbReference>
<proteinExistence type="predicted"/>
<dbReference type="InterPro" id="IPR050781">
    <property type="entry name" value="CWC22_splicing_factor"/>
</dbReference>
<dbReference type="Proteomes" id="UP000054495">
    <property type="component" value="Unassembled WGS sequence"/>
</dbReference>
<keyword evidence="2" id="KW-0539">Nucleus</keyword>
<dbReference type="GO" id="GO:0005730">
    <property type="term" value="C:nucleolus"/>
    <property type="evidence" value="ECO:0007669"/>
    <property type="project" value="TreeGrafter"/>
</dbReference>
<dbReference type="PANTHER" id="PTHR18034">
    <property type="entry name" value="CELL CYCLE CONTROL PROTEIN CWF22-RELATED"/>
    <property type="match status" value="1"/>
</dbReference>
<evidence type="ECO:0000256" key="2">
    <source>
        <dbReference type="ARBA" id="ARBA00023242"/>
    </source>
</evidence>
<gene>
    <name evidence="5" type="ORF">ANCCEY_02052</name>
</gene>
<evidence type="ECO:0000256" key="3">
    <source>
        <dbReference type="SAM" id="MobiDB-lite"/>
    </source>
</evidence>
<sequence length="452" mass="51933">MGLKKWMSVVRSEHNGVVTSSRKQDRKRAKQLKKLQNVAIAKHQPDKRLKLAMEGDDAEQDDIDIHRYSRLLGIREGKKSKKLKSFANDGLDYLLDFCDSDNRKRILASSADQEISLKGEDLSEEDDDMSGSEAGVNIEEDDASAEEDGTDDDMDDVQEQSDDEGNENEDDSGDDLQEDIYGRTINRKTGQVIGADPKVALKKLEDLDAKGGDSESKQQIDRALMGTINRFASIEPFFAEFFPWIIPQQIHVSRLSEGTLVRSHQVISEYWQNHSKNAAYFVEVFLRDFVEQISQPQNTDDKKLENSVVFMAHLLNFHKISWFLTRSWACLLMISSMLKKGVDATSDDEDNAFERLLRLSLKGQQEREIIYVSIIMMLREKTFNPFYPMLVARFCDFDKRFALTTQYALWDRIREADSLKLRARSRLADLIHYLISHETLPITVLKKAFELQ</sequence>
<accession>A0A0D6M427</accession>
<dbReference type="Pfam" id="PF02847">
    <property type="entry name" value="MA3"/>
    <property type="match status" value="1"/>
</dbReference>
<keyword evidence="6" id="KW-1185">Reference proteome</keyword>
<evidence type="ECO:0000313" key="5">
    <source>
        <dbReference type="EMBL" id="EPB78875.1"/>
    </source>
</evidence>
<evidence type="ECO:0000259" key="4">
    <source>
        <dbReference type="PROSITE" id="PS51366"/>
    </source>
</evidence>
<dbReference type="SMART" id="SM00544">
    <property type="entry name" value="MA3"/>
    <property type="match status" value="1"/>
</dbReference>
<dbReference type="GO" id="GO:0042274">
    <property type="term" value="P:ribosomal small subunit biogenesis"/>
    <property type="evidence" value="ECO:0007669"/>
    <property type="project" value="TreeGrafter"/>
</dbReference>
<feature type="domain" description="MI" evidence="4">
    <location>
        <begin position="329"/>
        <end position="450"/>
    </location>
</feature>
<dbReference type="GO" id="GO:0003723">
    <property type="term" value="F:RNA binding"/>
    <property type="evidence" value="ECO:0007669"/>
    <property type="project" value="TreeGrafter"/>
</dbReference>
<evidence type="ECO:0000313" key="6">
    <source>
        <dbReference type="Proteomes" id="UP000054495"/>
    </source>
</evidence>
<reference evidence="5 6" key="1">
    <citation type="submission" date="2013-05" db="EMBL/GenBank/DDBJ databases">
        <title>Draft genome of the parasitic nematode Anyclostoma ceylanicum.</title>
        <authorList>
            <person name="Mitreva M."/>
        </authorList>
    </citation>
    <scope>NUCLEOTIDE SEQUENCE [LARGE SCALE GENOMIC DNA]</scope>
</reference>
<feature type="compositionally biased region" description="Acidic residues" evidence="3">
    <location>
        <begin position="138"/>
        <end position="177"/>
    </location>
</feature>
<evidence type="ECO:0000256" key="1">
    <source>
        <dbReference type="ARBA" id="ARBA00004123"/>
    </source>
</evidence>
<organism evidence="5 6">
    <name type="scientific">Ancylostoma ceylanicum</name>
    <dbReference type="NCBI Taxonomy" id="53326"/>
    <lineage>
        <taxon>Eukaryota</taxon>
        <taxon>Metazoa</taxon>
        <taxon>Ecdysozoa</taxon>
        <taxon>Nematoda</taxon>
        <taxon>Chromadorea</taxon>
        <taxon>Rhabditida</taxon>
        <taxon>Rhabditina</taxon>
        <taxon>Rhabditomorpha</taxon>
        <taxon>Strongyloidea</taxon>
        <taxon>Ancylostomatidae</taxon>
        <taxon>Ancylostomatinae</taxon>
        <taxon>Ancylostoma</taxon>
    </lineage>
</organism>
<dbReference type="PROSITE" id="PS51366">
    <property type="entry name" value="MI"/>
    <property type="match status" value="1"/>
</dbReference>
<comment type="subcellular location">
    <subcellularLocation>
        <location evidence="1">Nucleus</location>
    </subcellularLocation>
</comment>
<name>A0A0D6M427_9BILA</name>
<dbReference type="AlphaFoldDB" id="A0A0D6M427"/>
<feature type="region of interest" description="Disordered" evidence="3">
    <location>
        <begin position="117"/>
        <end position="177"/>
    </location>
</feature>
<dbReference type="PANTHER" id="PTHR18034:SF4">
    <property type="entry name" value="NUCLEOLAR MIF4G DOMAIN-CONTAINING PROTEIN 1"/>
    <property type="match status" value="1"/>
</dbReference>